<evidence type="ECO:0000313" key="6">
    <source>
        <dbReference type="Proteomes" id="UP000085678"/>
    </source>
</evidence>
<dbReference type="Gene3D" id="3.30.70.1730">
    <property type="match status" value="1"/>
</dbReference>
<dbReference type="FunCoup" id="A0A1S3JR88">
    <property type="interactions" value="858"/>
</dbReference>
<evidence type="ECO:0000313" key="7">
    <source>
        <dbReference type="RefSeq" id="XP_013412499.1"/>
    </source>
</evidence>
<keyword evidence="6" id="KW-1185">Reference proteome</keyword>
<dbReference type="Pfam" id="PF00466">
    <property type="entry name" value="Ribosomal_L10"/>
    <property type="match status" value="1"/>
</dbReference>
<dbReference type="OMA" id="RHRLYKH"/>
<organism evidence="6 7">
    <name type="scientific">Lingula anatina</name>
    <name type="common">Brachiopod</name>
    <name type="synonym">Lingula unguis</name>
    <dbReference type="NCBI Taxonomy" id="7574"/>
    <lineage>
        <taxon>Eukaryota</taxon>
        <taxon>Metazoa</taxon>
        <taxon>Spiralia</taxon>
        <taxon>Lophotrochozoa</taxon>
        <taxon>Brachiopoda</taxon>
        <taxon>Linguliformea</taxon>
        <taxon>Lingulata</taxon>
        <taxon>Lingulida</taxon>
        <taxon>Linguloidea</taxon>
        <taxon>Lingulidae</taxon>
        <taxon>Lingula</taxon>
    </lineage>
</organism>
<dbReference type="STRING" id="7574.A0A1S3JR88"/>
<dbReference type="InParanoid" id="A0A1S3JR88"/>
<keyword evidence="3" id="KW-0687">Ribonucleoprotein</keyword>
<dbReference type="InterPro" id="IPR047865">
    <property type="entry name" value="Ribosomal_uL10_bac_type"/>
</dbReference>
<evidence type="ECO:0000256" key="2">
    <source>
        <dbReference type="ARBA" id="ARBA00022980"/>
    </source>
</evidence>
<dbReference type="Proteomes" id="UP000085678">
    <property type="component" value="Unplaced"/>
</dbReference>
<dbReference type="OrthoDB" id="360689at2759"/>
<name>A0A1S3JR88_LINAN</name>
<dbReference type="InterPro" id="IPR001790">
    <property type="entry name" value="Ribosomal_uL10"/>
</dbReference>
<proteinExistence type="inferred from homology"/>
<evidence type="ECO:0000256" key="4">
    <source>
        <dbReference type="ARBA" id="ARBA00035707"/>
    </source>
</evidence>
<dbReference type="InterPro" id="IPR043141">
    <property type="entry name" value="Ribosomal_uL10-like_sf"/>
</dbReference>
<dbReference type="RefSeq" id="XP_013412499.1">
    <property type="nucleotide sequence ID" value="XM_013557045.1"/>
</dbReference>
<evidence type="ECO:0000256" key="3">
    <source>
        <dbReference type="ARBA" id="ARBA00023274"/>
    </source>
</evidence>
<keyword evidence="2 7" id="KW-0689">Ribosomal protein</keyword>
<reference evidence="7" key="1">
    <citation type="submission" date="2025-08" db="UniProtKB">
        <authorList>
            <consortium name="RefSeq"/>
        </authorList>
    </citation>
    <scope>IDENTIFICATION</scope>
    <source>
        <tissue evidence="7">Gonads</tissue>
    </source>
</reference>
<dbReference type="PANTHER" id="PTHR11560">
    <property type="entry name" value="39S RIBOSOMAL PROTEIN L10, MITOCHONDRIAL"/>
    <property type="match status" value="1"/>
</dbReference>
<comment type="similarity">
    <text evidence="1">Belongs to the universal ribosomal protein uL10 family.</text>
</comment>
<dbReference type="GO" id="GO:1990904">
    <property type="term" value="C:ribonucleoprotein complex"/>
    <property type="evidence" value="ECO:0007669"/>
    <property type="project" value="UniProtKB-KW"/>
</dbReference>
<dbReference type="KEGG" id="lak:106175176"/>
<dbReference type="GeneID" id="106175176"/>
<dbReference type="AlphaFoldDB" id="A0A1S3JR88"/>
<dbReference type="SUPFAM" id="SSF160369">
    <property type="entry name" value="Ribosomal protein L10-like"/>
    <property type="match status" value="1"/>
</dbReference>
<evidence type="ECO:0000256" key="1">
    <source>
        <dbReference type="ARBA" id="ARBA00008889"/>
    </source>
</evidence>
<gene>
    <name evidence="7" type="primary">LOC106175176</name>
</gene>
<sequence length="250" mass="28873">MATAVGLRVSVRGWLETTRPVSLIVRHKAKMNVKTRKHRPMVIRALQAITEPLILEDLQKPICPKTKWARIRENEEEEVNLYQDFLVRKCKKHLENAGLILICQKLPMGMRDTKKIKLQLEAQGFKMPVISNTVMKRAIHDTRWIHLSPLLLNHNFYATSEDARLKELLGLIRKFPQLIPLAAVVDNTILNRADLLHYATLDLEVERTQLVTLLKMPGERIVQLLNNHPKELTCNIEQYIKQKGDENTSS</sequence>
<accession>A0A1S3JR88</accession>
<dbReference type="GO" id="GO:0005840">
    <property type="term" value="C:ribosome"/>
    <property type="evidence" value="ECO:0007669"/>
    <property type="project" value="UniProtKB-KW"/>
</dbReference>
<protein>
    <recommendedName>
        <fullName evidence="4">Large ribosomal subunit protein uL10m</fullName>
    </recommendedName>
    <alternativeName>
        <fullName evidence="5">39S ribosomal protein L10, mitochondrial</fullName>
    </alternativeName>
</protein>
<evidence type="ECO:0000256" key="5">
    <source>
        <dbReference type="ARBA" id="ARBA00035716"/>
    </source>
</evidence>